<evidence type="ECO:0000313" key="1">
    <source>
        <dbReference type="EMBL" id="GAI29849.1"/>
    </source>
</evidence>
<sequence length="96" mass="11123">MKKRGKIGQAKHDRKVQQRLDYYKEKGFRVWADLPDRAKPPKVGGVIPDIYARKKKKLFVEEIETPSTKDTDKLQQQKLRKGTKKLGGKFSVKIAK</sequence>
<organism evidence="1">
    <name type="scientific">marine sediment metagenome</name>
    <dbReference type="NCBI Taxonomy" id="412755"/>
    <lineage>
        <taxon>unclassified sequences</taxon>
        <taxon>metagenomes</taxon>
        <taxon>ecological metagenomes</taxon>
    </lineage>
</organism>
<accession>X1PG27</accession>
<comment type="caution">
    <text evidence="1">The sequence shown here is derived from an EMBL/GenBank/DDBJ whole genome shotgun (WGS) entry which is preliminary data.</text>
</comment>
<dbReference type="AlphaFoldDB" id="X1PG27"/>
<proteinExistence type="predicted"/>
<name>X1PG27_9ZZZZ</name>
<reference evidence="1" key="1">
    <citation type="journal article" date="2014" name="Front. Microbiol.">
        <title>High frequency of phylogenetically diverse reductive dehalogenase-homologous genes in deep subseafloor sedimentary metagenomes.</title>
        <authorList>
            <person name="Kawai M."/>
            <person name="Futagami T."/>
            <person name="Toyoda A."/>
            <person name="Takaki Y."/>
            <person name="Nishi S."/>
            <person name="Hori S."/>
            <person name="Arai W."/>
            <person name="Tsubouchi T."/>
            <person name="Morono Y."/>
            <person name="Uchiyama I."/>
            <person name="Ito T."/>
            <person name="Fujiyama A."/>
            <person name="Inagaki F."/>
            <person name="Takami H."/>
        </authorList>
    </citation>
    <scope>NUCLEOTIDE SEQUENCE</scope>
    <source>
        <strain evidence="1">Expedition CK06-06</strain>
    </source>
</reference>
<protein>
    <recommendedName>
        <fullName evidence="2">VRR-NUC domain-containing protein</fullName>
    </recommendedName>
</protein>
<evidence type="ECO:0008006" key="2">
    <source>
        <dbReference type="Google" id="ProtNLM"/>
    </source>
</evidence>
<gene>
    <name evidence="1" type="ORF">S06H3_32510</name>
</gene>
<dbReference type="EMBL" id="BARV01019337">
    <property type="protein sequence ID" value="GAI29849.1"/>
    <property type="molecule type" value="Genomic_DNA"/>
</dbReference>